<dbReference type="Gene3D" id="3.40.1660.10">
    <property type="entry name" value="EreA-like (biosynthetic domain)"/>
    <property type="match status" value="1"/>
</dbReference>
<evidence type="ECO:0000313" key="2">
    <source>
        <dbReference type="Proteomes" id="UP001461960"/>
    </source>
</evidence>
<comment type="caution">
    <text evidence="1">The sequence shown here is derived from an EMBL/GenBank/DDBJ whole genome shotgun (WGS) entry which is preliminary data.</text>
</comment>
<sequence length="437" mass="50678">MKANRSLSELIGQSSEHFTSINDVNLDNLMERIGDSRVVLLGEASHGTAEFYEMRARITKELIEKKGFTIVSAEADWPDAAHINHYIHGREHDALRQNKPFSRFPTWMWANKSVLEFTHWLHDYNKKTESSEQKIGFYGLDLYSLYSSIDRVLDYLQKVDPKTAEIARERYECLMPWEDDPSLYSRAMITEQHKSCESEVLNNLQDLLKIELEYSATNGEQLFDAKQNAKLIADAERYYRTVYYAKNNSWNQRDQHMFETLQAVLEFRGAQSKAVVWAHNSHLGDARATQMSARGELNIGQLVRQEYGDKAYNIGFGTDHGTVAAASSWGGPMEIKQVQPSHVDSYERVFHEVATDNFLLPLRYPLHEDIRKKLLPERLERAIGVIYRPETELQSHYFYASLPAQFDEYIWFDKTRAVEALPKQREEGSFDTFPFGY</sequence>
<name>A0ABU9X734_9GAMM</name>
<dbReference type="Gene3D" id="3.30.1870.10">
    <property type="entry name" value="EreA-like, domain 2"/>
    <property type="match status" value="1"/>
</dbReference>
<dbReference type="SUPFAM" id="SSF159501">
    <property type="entry name" value="EreA/ChaN-like"/>
    <property type="match status" value="1"/>
</dbReference>
<organism evidence="1 2">
    <name type="scientific">Psychrobacter saeujeotis</name>
    <dbReference type="NCBI Taxonomy" id="3143436"/>
    <lineage>
        <taxon>Bacteria</taxon>
        <taxon>Pseudomonadati</taxon>
        <taxon>Pseudomonadota</taxon>
        <taxon>Gammaproteobacteria</taxon>
        <taxon>Moraxellales</taxon>
        <taxon>Moraxellaceae</taxon>
        <taxon>Psychrobacter</taxon>
    </lineage>
</organism>
<dbReference type="InterPro" id="IPR052036">
    <property type="entry name" value="Hydrolase/PRTase-associated"/>
</dbReference>
<evidence type="ECO:0000313" key="1">
    <source>
        <dbReference type="EMBL" id="MEN2750779.1"/>
    </source>
</evidence>
<reference evidence="1 2" key="1">
    <citation type="submission" date="2024-05" db="EMBL/GenBank/DDBJ databases">
        <authorList>
            <person name="Kim H.-Y."/>
            <person name="Kim E."/>
            <person name="Cai Y."/>
            <person name="Yang S.-M."/>
            <person name="Lee W."/>
        </authorList>
    </citation>
    <scope>NUCLEOTIDE SEQUENCE [LARGE SCALE GENOMIC DNA]</scope>
    <source>
        <strain evidence="1 2">FBL11</strain>
    </source>
</reference>
<gene>
    <name evidence="1" type="ORF">AAIR29_03950</name>
</gene>
<dbReference type="InterPro" id="IPR007815">
    <property type="entry name" value="Emycin_Estase"/>
</dbReference>
<accession>A0ABU9X734</accession>
<dbReference type="Pfam" id="PF05139">
    <property type="entry name" value="Erythro_esteras"/>
    <property type="match status" value="1"/>
</dbReference>
<protein>
    <submittedName>
        <fullName evidence="1">Erythromycin esterase family protein</fullName>
    </submittedName>
</protein>
<proteinExistence type="predicted"/>
<dbReference type="Proteomes" id="UP001461960">
    <property type="component" value="Unassembled WGS sequence"/>
</dbReference>
<dbReference type="InterPro" id="IPR014622">
    <property type="entry name" value="UCP036794_erythomycin"/>
</dbReference>
<dbReference type="EMBL" id="JBDGHN010000002">
    <property type="protein sequence ID" value="MEN2750779.1"/>
    <property type="molecule type" value="Genomic_DNA"/>
</dbReference>
<dbReference type="PIRSF" id="PIRSF036794">
    <property type="entry name" value="UCP_erythr_ester"/>
    <property type="match status" value="1"/>
</dbReference>
<dbReference type="CDD" id="cd14728">
    <property type="entry name" value="Ere-like"/>
    <property type="match status" value="1"/>
</dbReference>
<dbReference type="RefSeq" id="WP_299216029.1">
    <property type="nucleotide sequence ID" value="NZ_JBDGHN010000002.1"/>
</dbReference>
<dbReference type="PANTHER" id="PTHR31299">
    <property type="entry name" value="ESTERASE, PUTATIVE (AFU_ORTHOLOGUE AFUA_1G05850)-RELATED"/>
    <property type="match status" value="1"/>
</dbReference>
<keyword evidence="2" id="KW-1185">Reference proteome</keyword>
<dbReference type="PANTHER" id="PTHR31299:SF0">
    <property type="entry name" value="ESTERASE, PUTATIVE (AFU_ORTHOLOGUE AFUA_1G05850)-RELATED"/>
    <property type="match status" value="1"/>
</dbReference>
<dbReference type="Gene3D" id="1.20.1440.30">
    <property type="entry name" value="Biosynthetic Protein domain"/>
    <property type="match status" value="1"/>
</dbReference>